<dbReference type="AlphaFoldDB" id="A0AA96ZTG2"/>
<proteinExistence type="predicted"/>
<accession>A0AA96ZTG2</accession>
<reference evidence="1 2" key="1">
    <citation type="submission" date="2023-07" db="EMBL/GenBank/DDBJ databases">
        <title>Closed genoem sequence of Methanosarcinaceae archaeon Ac7.</title>
        <authorList>
            <person name="Poehlein A."/>
            <person name="Protasov E."/>
            <person name="Platt K."/>
            <person name="Reeh H."/>
            <person name="Daniel R."/>
            <person name="Brune A."/>
        </authorList>
    </citation>
    <scope>NUCLEOTIDE SEQUENCE [LARGE SCALE GENOMIC DNA]</scope>
    <source>
        <strain evidence="1 2">Ac7</strain>
    </source>
</reference>
<evidence type="ECO:0000313" key="2">
    <source>
        <dbReference type="Proteomes" id="UP001303587"/>
    </source>
</evidence>
<dbReference type="Proteomes" id="UP001303587">
    <property type="component" value="Chromosome"/>
</dbReference>
<protein>
    <submittedName>
        <fullName evidence="1">Uncharacterized protein</fullName>
    </submittedName>
</protein>
<dbReference type="EMBL" id="CP131060">
    <property type="protein sequence ID" value="WNY24484.1"/>
    <property type="molecule type" value="Genomic_DNA"/>
</dbReference>
<keyword evidence="2" id="KW-1185">Reference proteome</keyword>
<gene>
    <name evidence="1" type="ORF">MsAc7_00060</name>
</gene>
<name>A0AA96ZTG2_9EURY</name>
<evidence type="ECO:0000313" key="1">
    <source>
        <dbReference type="EMBL" id="WNY24484.1"/>
    </source>
</evidence>
<sequence>MKHLFMYCTDFIHLSSFLFDEFQGAKIDYSKQSTRDRIISIIADSDNIEDIKKSLLPTSNWDRFFSEYIHLPENFQEEWTYLYNIRC</sequence>
<organism evidence="1 2">
    <name type="scientific">Methanolapillus millepedarum</name>
    <dbReference type="NCBI Taxonomy" id="3028296"/>
    <lineage>
        <taxon>Archaea</taxon>
        <taxon>Methanobacteriati</taxon>
        <taxon>Methanobacteriota</taxon>
        <taxon>Stenosarchaea group</taxon>
        <taxon>Methanomicrobia</taxon>
        <taxon>Methanosarcinales</taxon>
        <taxon>Methanosarcinaceae</taxon>
        <taxon>Methanolapillus</taxon>
    </lineage>
</organism>